<evidence type="ECO:0000313" key="7">
    <source>
        <dbReference type="Proteomes" id="UP000026915"/>
    </source>
</evidence>
<dbReference type="OMA" id="LLMGADD"/>
<feature type="transmembrane region" description="Helical" evidence="5">
    <location>
        <begin position="132"/>
        <end position="152"/>
    </location>
</feature>
<keyword evidence="4" id="KW-0934">Plastid</keyword>
<evidence type="ECO:0000256" key="5">
    <source>
        <dbReference type="SAM" id="Phobius"/>
    </source>
</evidence>
<protein>
    <recommendedName>
        <fullName evidence="3">Uncharacterized protein ycf33</fullName>
    </recommendedName>
</protein>
<evidence type="ECO:0000256" key="3">
    <source>
        <dbReference type="ARBA" id="ARBA00021584"/>
    </source>
</evidence>
<reference evidence="6 7" key="1">
    <citation type="journal article" date="2013" name="Genome Biol.">
        <title>The genome sequence of the most widely cultivated cacao type and its use to identify candidate genes regulating pod color.</title>
        <authorList>
            <person name="Motamayor J.C."/>
            <person name="Mockaitis K."/>
            <person name="Schmutz J."/>
            <person name="Haiminen N."/>
            <person name="Iii D.L."/>
            <person name="Cornejo O."/>
            <person name="Findley S.D."/>
            <person name="Zheng P."/>
            <person name="Utro F."/>
            <person name="Royaert S."/>
            <person name="Saski C."/>
            <person name="Jenkins J."/>
            <person name="Podicheti R."/>
            <person name="Zhao M."/>
            <person name="Scheffler B.E."/>
            <person name="Stack J.C."/>
            <person name="Feltus F.A."/>
            <person name="Mustiga G.M."/>
            <person name="Amores F."/>
            <person name="Phillips W."/>
            <person name="Marelli J.P."/>
            <person name="May G.D."/>
            <person name="Shapiro H."/>
            <person name="Ma J."/>
            <person name="Bustamante C.D."/>
            <person name="Schnell R.J."/>
            <person name="Main D."/>
            <person name="Gilbert D."/>
            <person name="Parida L."/>
            <person name="Kuhn D.N."/>
        </authorList>
    </citation>
    <scope>NUCLEOTIDE SEQUENCE [LARGE SCALE GENOMIC DNA]</scope>
    <source>
        <strain evidence="7">cv. Matina 1-6</strain>
    </source>
</reference>
<gene>
    <name evidence="6" type="ORF">TCM_030411</name>
</gene>
<organism evidence="6 7">
    <name type="scientific">Theobroma cacao</name>
    <name type="common">Cacao</name>
    <name type="synonym">Cocoa</name>
    <dbReference type="NCBI Taxonomy" id="3641"/>
    <lineage>
        <taxon>Eukaryota</taxon>
        <taxon>Viridiplantae</taxon>
        <taxon>Streptophyta</taxon>
        <taxon>Embryophyta</taxon>
        <taxon>Tracheophyta</taxon>
        <taxon>Spermatophyta</taxon>
        <taxon>Magnoliopsida</taxon>
        <taxon>eudicotyledons</taxon>
        <taxon>Gunneridae</taxon>
        <taxon>Pentapetalae</taxon>
        <taxon>rosids</taxon>
        <taxon>malvids</taxon>
        <taxon>Malvales</taxon>
        <taxon>Malvaceae</taxon>
        <taxon>Byttnerioideae</taxon>
        <taxon>Theobroma</taxon>
    </lineage>
</organism>
<keyword evidence="7" id="KW-1185">Reference proteome</keyword>
<dbReference type="Gramene" id="EOY28952">
    <property type="protein sequence ID" value="EOY28952"/>
    <property type="gene ID" value="TCM_030411"/>
</dbReference>
<dbReference type="InterPro" id="IPR008470">
    <property type="entry name" value="Uncharacterised_Ycf33"/>
</dbReference>
<comment type="subcellular location">
    <subcellularLocation>
        <location evidence="1">Plastid</location>
    </subcellularLocation>
</comment>
<evidence type="ECO:0000256" key="1">
    <source>
        <dbReference type="ARBA" id="ARBA00004474"/>
    </source>
</evidence>
<dbReference type="Pfam" id="PF05421">
    <property type="entry name" value="DUF751"/>
    <property type="match status" value="1"/>
</dbReference>
<dbReference type="FunCoup" id="A0A061GIF1">
    <property type="interactions" value="477"/>
</dbReference>
<dbReference type="PANTHER" id="PTHR36049">
    <property type="entry name" value="TRANSMEMBRANE PROTEIN"/>
    <property type="match status" value="1"/>
</dbReference>
<dbReference type="GO" id="GO:0009536">
    <property type="term" value="C:plastid"/>
    <property type="evidence" value="ECO:0007669"/>
    <property type="project" value="UniProtKB-SubCell"/>
</dbReference>
<evidence type="ECO:0000256" key="4">
    <source>
        <dbReference type="ARBA" id="ARBA00022640"/>
    </source>
</evidence>
<feature type="transmembrane region" description="Helical" evidence="5">
    <location>
        <begin position="159"/>
        <end position="185"/>
    </location>
</feature>
<sequence length="194" mass="21570">MKTSTLRLHIYPAAPRHTNLTTNSPLLFTLFKQPLHLSHSRVTTIISRQILGYPRKTSVIKKPVILLSPEWEETPKRELTQVSSIGYSRFVIVGAVSIGLALLLMGADDQKALAFGPEGPLMEEFWDNVRRYALYALTVSTGAIYTIFQPILELLKNPISAILILVIIGGSIYIVSQILSAMVGVTDFSYSYAY</sequence>
<dbReference type="Proteomes" id="UP000026915">
    <property type="component" value="Chromosome 6"/>
</dbReference>
<dbReference type="AlphaFoldDB" id="A0A061GIF1"/>
<feature type="transmembrane region" description="Helical" evidence="5">
    <location>
        <begin position="86"/>
        <end position="107"/>
    </location>
</feature>
<dbReference type="PANTHER" id="PTHR36049:SF3">
    <property type="match status" value="1"/>
</dbReference>
<evidence type="ECO:0000256" key="2">
    <source>
        <dbReference type="ARBA" id="ARBA00010985"/>
    </source>
</evidence>
<proteinExistence type="inferred from homology"/>
<accession>A0A061GIF1</accession>
<keyword evidence="5" id="KW-1133">Transmembrane helix</keyword>
<dbReference type="InParanoid" id="A0A061GIF1"/>
<dbReference type="eggNOG" id="ENOG502S1EU">
    <property type="taxonomic scope" value="Eukaryota"/>
</dbReference>
<dbReference type="HOGENOM" id="CLU_087129_0_0_1"/>
<keyword evidence="5" id="KW-0472">Membrane</keyword>
<dbReference type="STRING" id="3641.A0A061GIF1"/>
<comment type="similarity">
    <text evidence="2">Belongs to the ycf33 family.</text>
</comment>
<keyword evidence="5" id="KW-0812">Transmembrane</keyword>
<name>A0A061GIF1_THECC</name>
<dbReference type="EMBL" id="CM001884">
    <property type="protein sequence ID" value="EOY28952.1"/>
    <property type="molecule type" value="Genomic_DNA"/>
</dbReference>
<evidence type="ECO:0000313" key="6">
    <source>
        <dbReference type="EMBL" id="EOY28952.1"/>
    </source>
</evidence>